<name>A0A3N4UQG8_9BURK</name>
<evidence type="ECO:0000313" key="3">
    <source>
        <dbReference type="Proteomes" id="UP000272193"/>
    </source>
</evidence>
<dbReference type="EMBL" id="RKQL01000001">
    <property type="protein sequence ID" value="RPE72318.1"/>
    <property type="molecule type" value="Genomic_DNA"/>
</dbReference>
<dbReference type="Proteomes" id="UP000272193">
    <property type="component" value="Unassembled WGS sequence"/>
</dbReference>
<dbReference type="InterPro" id="IPR027623">
    <property type="entry name" value="AmmeMemoSam_A"/>
</dbReference>
<dbReference type="PANTHER" id="PTHR13016">
    <property type="entry name" value="AMMECR1 HOMOLOG"/>
    <property type="match status" value="1"/>
</dbReference>
<dbReference type="SUPFAM" id="SSF143447">
    <property type="entry name" value="AMMECR1-like"/>
    <property type="match status" value="1"/>
</dbReference>
<comment type="caution">
    <text evidence="2">The sequence shown here is derived from an EMBL/GenBank/DDBJ whole genome shotgun (WGS) entry which is preliminary data.</text>
</comment>
<dbReference type="Gene3D" id="3.30.700.20">
    <property type="entry name" value="Hypothetical protein ph0010, domain 1"/>
    <property type="match status" value="1"/>
</dbReference>
<accession>A0A3N4UQG8</accession>
<evidence type="ECO:0000313" key="2">
    <source>
        <dbReference type="EMBL" id="RPE72318.1"/>
    </source>
</evidence>
<reference evidence="2 3" key="1">
    <citation type="submission" date="2018-11" db="EMBL/GenBank/DDBJ databases">
        <title>Genomic Encyclopedia of Type Strains, Phase IV (KMG-IV): sequencing the most valuable type-strain genomes for metagenomic binning, comparative biology and taxonomic classification.</title>
        <authorList>
            <person name="Goeker M."/>
        </authorList>
    </citation>
    <scope>NUCLEOTIDE SEQUENCE [LARGE SCALE GENOMIC DNA]</scope>
    <source>
        <strain evidence="2 3">DSM 101684</strain>
    </source>
</reference>
<dbReference type="RefSeq" id="WP_124219112.1">
    <property type="nucleotide sequence ID" value="NZ_RKQL01000001.1"/>
</dbReference>
<dbReference type="PROSITE" id="PS51112">
    <property type="entry name" value="AMMECR1"/>
    <property type="match status" value="1"/>
</dbReference>
<dbReference type="PANTHER" id="PTHR13016:SF0">
    <property type="entry name" value="AMME SYNDROME CANDIDATE GENE 1 PROTEIN"/>
    <property type="match status" value="1"/>
</dbReference>
<organism evidence="2 3">
    <name type="scientific">Tibeticola sediminis</name>
    <dbReference type="NCBI Taxonomy" id="1917811"/>
    <lineage>
        <taxon>Bacteria</taxon>
        <taxon>Pseudomonadati</taxon>
        <taxon>Pseudomonadota</taxon>
        <taxon>Betaproteobacteria</taxon>
        <taxon>Burkholderiales</taxon>
        <taxon>Comamonadaceae</taxon>
        <taxon>Tibeticola</taxon>
    </lineage>
</organism>
<dbReference type="OrthoDB" id="9782820at2"/>
<dbReference type="InterPro" id="IPR027485">
    <property type="entry name" value="AMMECR1_N"/>
</dbReference>
<gene>
    <name evidence="2" type="ORF">EDC62_0006</name>
</gene>
<protein>
    <submittedName>
        <fullName evidence="2">Uncharacterized protein (TIGR00296 family)/AmmeMemoRadiSam system protein A</fullName>
    </submittedName>
</protein>
<keyword evidence="3" id="KW-1185">Reference proteome</keyword>
<dbReference type="InterPro" id="IPR036071">
    <property type="entry name" value="AMMECR1_dom_sf"/>
</dbReference>
<dbReference type="NCBIfam" id="TIGR04335">
    <property type="entry name" value="AmmeMemoSam_A"/>
    <property type="match status" value="1"/>
</dbReference>
<dbReference type="AlphaFoldDB" id="A0A3N4UQG8"/>
<feature type="domain" description="AMMECR1" evidence="1">
    <location>
        <begin position="8"/>
        <end position="198"/>
    </location>
</feature>
<dbReference type="Gene3D" id="3.30.1490.150">
    <property type="entry name" value="Hypothetical protein ph0010, domain 2"/>
    <property type="match status" value="1"/>
</dbReference>
<dbReference type="Pfam" id="PF01871">
    <property type="entry name" value="AMMECR1"/>
    <property type="match status" value="1"/>
</dbReference>
<evidence type="ECO:0000259" key="1">
    <source>
        <dbReference type="PROSITE" id="PS51112"/>
    </source>
</evidence>
<sequence>MSHPATPELGRALLRLARAAIERALGMPGHALPPFSEAVEAALDAPGATFVTLTQRGTLRGCIGSLVAHRRLREDVQANAVAAALEDPRFAPLSADELPRTEVEVSLLSPPQPIPVHSRAEALRALRPGVDGVIFSWGPYRSTFLPQVWEQLPEPEVFLQHLVAKAGLPPDFWDTGVRLQRYTVEKWRESDVESGSEKRTDV</sequence>
<dbReference type="NCBIfam" id="TIGR00296">
    <property type="entry name" value="TIGR00296 family protein"/>
    <property type="match status" value="1"/>
</dbReference>
<dbReference type="InterPro" id="IPR002733">
    <property type="entry name" value="AMMECR1_domain"/>
</dbReference>
<dbReference type="InterPro" id="IPR023473">
    <property type="entry name" value="AMMECR1"/>
</dbReference>
<proteinExistence type="predicted"/>